<dbReference type="Pfam" id="PF03901">
    <property type="entry name" value="Glyco_transf_22"/>
    <property type="match status" value="1"/>
</dbReference>
<evidence type="ECO:0000256" key="3">
    <source>
        <dbReference type="ARBA" id="ARBA00007063"/>
    </source>
</evidence>
<keyword evidence="8 10" id="KW-1133">Transmembrane helix</keyword>
<keyword evidence="7 10" id="KW-0256">Endoplasmic reticulum</keyword>
<evidence type="ECO:0000256" key="4">
    <source>
        <dbReference type="ARBA" id="ARBA00022676"/>
    </source>
</evidence>
<feature type="transmembrane region" description="Helical" evidence="10">
    <location>
        <begin position="142"/>
        <end position="168"/>
    </location>
</feature>
<keyword evidence="6 10" id="KW-0812">Transmembrane</keyword>
<comment type="similarity">
    <text evidence="3 10">Belongs to the glycosyltransferase 22 family.</text>
</comment>
<keyword evidence="4 10" id="KW-0328">Glycosyltransferase</keyword>
<dbReference type="EMBL" id="JAHMUF010000009">
    <property type="protein sequence ID" value="KAG7193850.1"/>
    <property type="molecule type" value="Genomic_DNA"/>
</dbReference>
<evidence type="ECO:0000256" key="9">
    <source>
        <dbReference type="ARBA" id="ARBA00023136"/>
    </source>
</evidence>
<evidence type="ECO:0000256" key="2">
    <source>
        <dbReference type="ARBA" id="ARBA00004922"/>
    </source>
</evidence>
<feature type="transmembrane region" description="Helical" evidence="10">
    <location>
        <begin position="98"/>
        <end position="122"/>
    </location>
</feature>
<protein>
    <recommendedName>
        <fullName evidence="10">Mannosyltransferase</fullName>
        <ecNumber evidence="10">2.4.1.-</ecNumber>
    </recommendedName>
</protein>
<evidence type="ECO:0000256" key="5">
    <source>
        <dbReference type="ARBA" id="ARBA00022679"/>
    </source>
</evidence>
<gene>
    <name evidence="11" type="primary">ALG9</name>
    <name evidence="11" type="ORF">KQ657_005048</name>
</gene>
<reference evidence="11" key="1">
    <citation type="submission" date="2021-03" db="EMBL/GenBank/DDBJ databases">
        <authorList>
            <person name="Palmer J.M."/>
        </authorList>
    </citation>
    <scope>NUCLEOTIDE SEQUENCE</scope>
    <source>
        <strain evidence="11">ARV_011</strain>
    </source>
</reference>
<feature type="transmembrane region" description="Helical" evidence="10">
    <location>
        <begin position="317"/>
        <end position="338"/>
    </location>
</feature>
<evidence type="ECO:0000313" key="12">
    <source>
        <dbReference type="Proteomes" id="UP000790833"/>
    </source>
</evidence>
<name>A0A9P7V9T1_9ASCO</name>
<evidence type="ECO:0000256" key="10">
    <source>
        <dbReference type="RuleBase" id="RU363075"/>
    </source>
</evidence>
<dbReference type="RefSeq" id="XP_043049397.1">
    <property type="nucleotide sequence ID" value="XM_043195692.1"/>
</dbReference>
<evidence type="ECO:0000256" key="8">
    <source>
        <dbReference type="ARBA" id="ARBA00022989"/>
    </source>
</evidence>
<dbReference type="OrthoDB" id="497541at2759"/>
<dbReference type="Proteomes" id="UP000790833">
    <property type="component" value="Unassembled WGS sequence"/>
</dbReference>
<dbReference type="GO" id="GO:0005789">
    <property type="term" value="C:endoplasmic reticulum membrane"/>
    <property type="evidence" value="ECO:0007669"/>
    <property type="project" value="UniProtKB-SubCell"/>
</dbReference>
<feature type="transmembrane region" description="Helical" evidence="10">
    <location>
        <begin position="247"/>
        <end position="277"/>
    </location>
</feature>
<evidence type="ECO:0000256" key="6">
    <source>
        <dbReference type="ARBA" id="ARBA00022692"/>
    </source>
</evidence>
<dbReference type="GO" id="GO:0006487">
    <property type="term" value="P:protein N-linked glycosylation"/>
    <property type="evidence" value="ECO:0007669"/>
    <property type="project" value="TreeGrafter"/>
</dbReference>
<dbReference type="InterPro" id="IPR005599">
    <property type="entry name" value="GPI_mannosylTrfase"/>
</dbReference>
<keyword evidence="9 10" id="KW-0472">Membrane</keyword>
<dbReference type="PANTHER" id="PTHR22760:SF2">
    <property type="entry name" value="ALPHA-1,2-MANNOSYLTRANSFERASE ALG9"/>
    <property type="match status" value="1"/>
</dbReference>
<evidence type="ECO:0000256" key="1">
    <source>
        <dbReference type="ARBA" id="ARBA00004477"/>
    </source>
</evidence>
<keyword evidence="5" id="KW-0808">Transferase</keyword>
<organism evidence="11 12">
    <name type="scientific">Scheffersomyces spartinae</name>
    <dbReference type="NCBI Taxonomy" id="45513"/>
    <lineage>
        <taxon>Eukaryota</taxon>
        <taxon>Fungi</taxon>
        <taxon>Dikarya</taxon>
        <taxon>Ascomycota</taxon>
        <taxon>Saccharomycotina</taxon>
        <taxon>Pichiomycetes</taxon>
        <taxon>Debaryomycetaceae</taxon>
        <taxon>Scheffersomyces</taxon>
    </lineage>
</organism>
<evidence type="ECO:0000256" key="7">
    <source>
        <dbReference type="ARBA" id="ARBA00022824"/>
    </source>
</evidence>
<feature type="transmembrane region" description="Helical" evidence="10">
    <location>
        <begin position="54"/>
        <end position="77"/>
    </location>
</feature>
<comment type="pathway">
    <text evidence="2">Protein modification; protein glycosylation.</text>
</comment>
<proteinExistence type="inferred from homology"/>
<sequence length="511" mass="57903">MIISDCDESFNYWEPLNLLLRGFGKETWEYSPEFAIRSYSYLIPYCFIAKPFQLFVSSVNLFYIIRTIALCGFTAYGEYSLYKSLKKSYPRTSLAPDIYYLFTTFATGMSHAGVALLPSSFAMNCVTMAISAAITNESAVSALLWFVASGVLGWPFALILAVPYGLQIVVKSRLAQSTQIAFKVAAFTIGLLSLVIAIDYYFYKFIAYVPVNIVAYNVFGSAGEGPDIFGTEPWTYYPLNLILNFNVVFFLGYLGAMANFDTPALNLPLVLWSAIFFKQPHKEERFMYPIYPFICANALIVVDKILAHLTATRLRNFVASALVTVFMVVSVLRTLNLVDKYLAPLKVFNYFEQTSTDKQDASIVNVCVGREWYHFPTSMFLPDNYRLRFAKSGFDGLLPRDFNETLGSVSAATSYLPSDMNNKNQFSSSTVVDISECDYFVDNDGPLSPHDYFLFNDPQWEPVACEKLINPDQERLTLSKFIYIHPSLRLDGDVDYFNFCVLKRRTPQEIV</sequence>
<dbReference type="GO" id="GO:0000026">
    <property type="term" value="F:alpha-1,2-mannosyltransferase activity"/>
    <property type="evidence" value="ECO:0007669"/>
    <property type="project" value="TreeGrafter"/>
</dbReference>
<comment type="subcellular location">
    <subcellularLocation>
        <location evidence="1 10">Endoplasmic reticulum membrane</location>
        <topology evidence="1 10">Multi-pass membrane protein</topology>
    </subcellularLocation>
</comment>
<evidence type="ECO:0000313" key="11">
    <source>
        <dbReference type="EMBL" id="KAG7193850.1"/>
    </source>
</evidence>
<comment type="caution">
    <text evidence="11">The sequence shown here is derived from an EMBL/GenBank/DDBJ whole genome shotgun (WGS) entry which is preliminary data.</text>
</comment>
<keyword evidence="12" id="KW-1185">Reference proteome</keyword>
<dbReference type="GeneID" id="66118422"/>
<accession>A0A9P7V9T1</accession>
<feature type="transmembrane region" description="Helical" evidence="10">
    <location>
        <begin position="289"/>
        <end position="311"/>
    </location>
</feature>
<feature type="transmembrane region" description="Helical" evidence="10">
    <location>
        <begin position="180"/>
        <end position="203"/>
    </location>
</feature>
<dbReference type="AlphaFoldDB" id="A0A9P7V9T1"/>
<dbReference type="EC" id="2.4.1.-" evidence="10"/>
<dbReference type="PANTHER" id="PTHR22760">
    <property type="entry name" value="GLYCOSYLTRANSFERASE"/>
    <property type="match status" value="1"/>
</dbReference>